<dbReference type="GO" id="GO:0071949">
    <property type="term" value="F:FAD binding"/>
    <property type="evidence" value="ECO:0007669"/>
    <property type="project" value="InterPro"/>
</dbReference>
<evidence type="ECO:0000313" key="15">
    <source>
        <dbReference type="Proteomes" id="UP000189513"/>
    </source>
</evidence>
<gene>
    <name evidence="14" type="ORF">BON22_4701</name>
    <name evidence="13" type="ORF">CYFA0S_30e00276g</name>
</gene>
<reference evidence="13" key="1">
    <citation type="journal article" date="2014" name="Genome Announc.">
        <title>Genome sequence of the yeast Cyberlindnera fabianii (Hansenula fabianii).</title>
        <authorList>
            <person name="Freel K.C."/>
            <person name="Sarilar V."/>
            <person name="Neuveglise C."/>
            <person name="Devillers H."/>
            <person name="Friedrich A."/>
            <person name="Schacherer J."/>
        </authorList>
    </citation>
    <scope>NUCLEOTIDE SEQUENCE</scope>
    <source>
        <strain evidence="13">YJS4271</strain>
    </source>
</reference>
<dbReference type="VEuPathDB" id="FungiDB:BON22_4701"/>
<keyword evidence="6" id="KW-0809">Transit peptide</keyword>
<dbReference type="InterPro" id="IPR016166">
    <property type="entry name" value="FAD-bd_PCMH"/>
</dbReference>
<dbReference type="EC" id="1.1.2.4" evidence="9"/>
<dbReference type="PROSITE" id="PS51387">
    <property type="entry name" value="FAD_PCMH"/>
    <property type="match status" value="1"/>
</dbReference>
<dbReference type="SUPFAM" id="SSF56176">
    <property type="entry name" value="FAD-binding/transporter-associated domain-like"/>
    <property type="match status" value="1"/>
</dbReference>
<evidence type="ECO:0000256" key="9">
    <source>
        <dbReference type="ARBA" id="ARBA00038897"/>
    </source>
</evidence>
<comment type="catalytic activity">
    <reaction evidence="10">
        <text>(R)-lactate + 2 Fe(III)-[cytochrome c] = 2 Fe(II)-[cytochrome c] + pyruvate + 2 H(+)</text>
        <dbReference type="Rhea" id="RHEA:13521"/>
        <dbReference type="Rhea" id="RHEA-COMP:10350"/>
        <dbReference type="Rhea" id="RHEA-COMP:14399"/>
        <dbReference type="ChEBI" id="CHEBI:15361"/>
        <dbReference type="ChEBI" id="CHEBI:15378"/>
        <dbReference type="ChEBI" id="CHEBI:16004"/>
        <dbReference type="ChEBI" id="CHEBI:29033"/>
        <dbReference type="ChEBI" id="CHEBI:29034"/>
        <dbReference type="EC" id="1.1.2.4"/>
    </reaction>
</comment>
<feature type="domain" description="FAD-binding PCMH-type" evidence="12">
    <location>
        <begin position="131"/>
        <end position="309"/>
    </location>
</feature>
<comment type="similarity">
    <text evidence="3">Belongs to the FAD-binding oxidoreductase/transferase type 4 family.</text>
</comment>
<dbReference type="PANTHER" id="PTHR11748:SF111">
    <property type="entry name" value="D-LACTATE DEHYDROGENASE, MITOCHONDRIAL-RELATED"/>
    <property type="match status" value="1"/>
</dbReference>
<evidence type="ECO:0000256" key="5">
    <source>
        <dbReference type="ARBA" id="ARBA00022827"/>
    </source>
</evidence>
<evidence type="ECO:0000313" key="13">
    <source>
        <dbReference type="EMBL" id="CDR47199.1"/>
    </source>
</evidence>
<evidence type="ECO:0000256" key="1">
    <source>
        <dbReference type="ARBA" id="ARBA00001974"/>
    </source>
</evidence>
<reference evidence="14" key="3">
    <citation type="submission" date="2017-01" db="EMBL/GenBank/DDBJ databases">
        <authorList>
            <person name="Mah S.A."/>
            <person name="Swanson W.J."/>
            <person name="Moy G.W."/>
            <person name="Vacquier V.D."/>
        </authorList>
    </citation>
    <scope>NUCLEOTIDE SEQUENCE [LARGE SCALE GENOMIC DNA]</scope>
    <source>
        <strain evidence="14">65</strain>
    </source>
</reference>
<dbReference type="Pfam" id="PF02913">
    <property type="entry name" value="FAD-oxidase_C"/>
    <property type="match status" value="1"/>
</dbReference>
<evidence type="ECO:0000256" key="7">
    <source>
        <dbReference type="ARBA" id="ARBA00023002"/>
    </source>
</evidence>
<dbReference type="GO" id="GO:0004458">
    <property type="term" value="F:D-lactate dehydrogenase (cytochrome) activity"/>
    <property type="evidence" value="ECO:0007669"/>
    <property type="project" value="UniProtKB-EC"/>
</dbReference>
<dbReference type="Pfam" id="PF01565">
    <property type="entry name" value="FAD_binding_4"/>
    <property type="match status" value="1"/>
</dbReference>
<evidence type="ECO:0000259" key="12">
    <source>
        <dbReference type="PROSITE" id="PS51387"/>
    </source>
</evidence>
<evidence type="ECO:0000256" key="6">
    <source>
        <dbReference type="ARBA" id="ARBA00022946"/>
    </source>
</evidence>
<evidence type="ECO:0000256" key="10">
    <source>
        <dbReference type="ARBA" id="ARBA00051436"/>
    </source>
</evidence>
<dbReference type="InterPro" id="IPR004113">
    <property type="entry name" value="FAD-bd_oxidored_4_C"/>
</dbReference>
<dbReference type="FunFam" id="1.10.45.10:FF:000001">
    <property type="entry name" value="D-lactate dehydrogenase mitochondrial"/>
    <property type="match status" value="1"/>
</dbReference>
<dbReference type="FunFam" id="3.30.465.10:FF:000014">
    <property type="entry name" value="D-lactate dehydrogenase (Cytochrome), putative"/>
    <property type="match status" value="1"/>
</dbReference>
<keyword evidence="15" id="KW-1185">Reference proteome</keyword>
<dbReference type="OrthoDB" id="7786253at2759"/>
<dbReference type="Gene3D" id="3.30.465.10">
    <property type="match status" value="1"/>
</dbReference>
<evidence type="ECO:0000256" key="2">
    <source>
        <dbReference type="ARBA" id="ARBA00004173"/>
    </source>
</evidence>
<dbReference type="Proteomes" id="UP000189513">
    <property type="component" value="Unassembled WGS sequence"/>
</dbReference>
<dbReference type="PANTHER" id="PTHR11748">
    <property type="entry name" value="D-LACTATE DEHYDROGENASE"/>
    <property type="match status" value="1"/>
</dbReference>
<keyword evidence="5" id="KW-0274">FAD</keyword>
<dbReference type="InterPro" id="IPR016164">
    <property type="entry name" value="FAD-linked_Oxase-like_C"/>
</dbReference>
<evidence type="ECO:0000256" key="3">
    <source>
        <dbReference type="ARBA" id="ARBA00008000"/>
    </source>
</evidence>
<keyword evidence="7" id="KW-0560">Oxidoreductase</keyword>
<dbReference type="Gene3D" id="1.10.45.10">
    <property type="entry name" value="Vanillyl-alcohol Oxidase, Chain A, domain 4"/>
    <property type="match status" value="1"/>
</dbReference>
<sequence>MHRLFRHQSIRVVRRWASNSAKRASESNGPKESTEKVWTRRIHMTTGVFAGSLIGFYFALNNTFSHPPEFLFPHSSTTSLADIPPPQYGNKWDFDLAVEAIRKILPPTAISTTEADIESHTKNNYTVHSPEDHQRPRIVVYPTTTDEVSQVVKIAHEYRIPIVPFGGGTSIEGQYISTRRGITLDLSRMDKVISYNKDDLDITVQAGVGWQEINEIVGVDGLMLGPDPGPGATCAGMVACSCSGTNAYRYGTMKEAVVNLTVVLADGTVIKTKRRPKKSSNGYNLTGLMVGSEGTLGIVTEATVKLHVKPKFETVAVVPFDTLGDATRAVVKLIQEGTPLNAVELLDERMMKAINFSGQTSRKWDERPTLFFKLGSGNQKILNEIAKDVKTITKEFKAHRFQVARNKVEQDELWSARKSIFWSSIDFGRSQISQDVKIWSTDVAVPISNLAKVIEETVEDCDKSGLYTTIVGHVGDGNFHCLLMYDKNDEPAAMKLADRMVVRALEHEGTCSGEHGIGNAKRHHLQMELGEETIDAMRKLKLAMDPLRILNPDKIFKIDPNDSAK</sequence>
<protein>
    <recommendedName>
        <fullName evidence="9">D-lactate dehydrogenase (cytochrome)</fullName>
        <ecNumber evidence="9">1.1.2.4</ecNumber>
    </recommendedName>
    <alternativeName>
        <fullName evidence="11">D-lactate ferricytochrome C oxidoreductase</fullName>
    </alternativeName>
</protein>
<dbReference type="EMBL" id="LK052915">
    <property type="protein sequence ID" value="CDR47199.1"/>
    <property type="molecule type" value="Genomic_DNA"/>
</dbReference>
<reference evidence="15" key="2">
    <citation type="journal article" date="2017" name="Genome Announc.">
        <title>Genome sequences of Cyberlindnera fabianii 65, Pichia kudriavzevii 129, and Saccharomyces cerevisiae 131 isolated from fermented masau fruits in Zimbabwe.</title>
        <authorList>
            <person name="van Rijswijck I.M.H."/>
            <person name="Derks M.F.L."/>
            <person name="Abee T."/>
            <person name="de Ridder D."/>
            <person name="Smid E.J."/>
        </authorList>
    </citation>
    <scope>NUCLEOTIDE SEQUENCE [LARGE SCALE GENOMIC DNA]</scope>
    <source>
        <strain evidence="15">65</strain>
    </source>
</reference>
<dbReference type="InterPro" id="IPR006094">
    <property type="entry name" value="Oxid_FAD_bind_N"/>
</dbReference>
<accession>A0A061BH36</accession>
<dbReference type="InterPro" id="IPR016169">
    <property type="entry name" value="FAD-bd_PCMH_sub2"/>
</dbReference>
<dbReference type="OMA" id="FHESILY"/>
<proteinExistence type="inferred from homology"/>
<dbReference type="STRING" id="36022.A0A061BH36"/>
<dbReference type="AlphaFoldDB" id="A0A061BH36"/>
<comment type="subcellular location">
    <subcellularLocation>
        <location evidence="2">Mitochondrion</location>
    </subcellularLocation>
</comment>
<dbReference type="FunFam" id="3.30.70.2740:FF:000001">
    <property type="entry name" value="D-lactate dehydrogenase mitochondrial"/>
    <property type="match status" value="1"/>
</dbReference>
<dbReference type="GO" id="GO:0008720">
    <property type="term" value="F:D-lactate dehydrogenase (NAD+) activity"/>
    <property type="evidence" value="ECO:0007669"/>
    <property type="project" value="TreeGrafter"/>
</dbReference>
<dbReference type="GO" id="GO:1903457">
    <property type="term" value="P:lactate catabolic process"/>
    <property type="evidence" value="ECO:0007669"/>
    <property type="project" value="TreeGrafter"/>
</dbReference>
<dbReference type="GO" id="GO:0005739">
    <property type="term" value="C:mitochondrion"/>
    <property type="evidence" value="ECO:0007669"/>
    <property type="project" value="UniProtKB-SubCell"/>
</dbReference>
<name>A0A061BH36_CYBFA</name>
<dbReference type="Gene3D" id="3.30.70.2740">
    <property type="match status" value="1"/>
</dbReference>
<keyword evidence="8" id="KW-0496">Mitochondrion</keyword>
<keyword evidence="4" id="KW-0285">Flavoprotein</keyword>
<dbReference type="InterPro" id="IPR036318">
    <property type="entry name" value="FAD-bd_PCMH-like_sf"/>
</dbReference>
<evidence type="ECO:0000256" key="8">
    <source>
        <dbReference type="ARBA" id="ARBA00023128"/>
    </source>
</evidence>
<dbReference type="SUPFAM" id="SSF55103">
    <property type="entry name" value="FAD-linked oxidases, C-terminal domain"/>
    <property type="match status" value="1"/>
</dbReference>
<evidence type="ECO:0000313" key="14">
    <source>
        <dbReference type="EMBL" id="ONH65371.1"/>
    </source>
</evidence>
<organism evidence="13">
    <name type="scientific">Cyberlindnera fabianii</name>
    <name type="common">Yeast</name>
    <name type="synonym">Hansenula fabianii</name>
    <dbReference type="NCBI Taxonomy" id="36022"/>
    <lineage>
        <taxon>Eukaryota</taxon>
        <taxon>Fungi</taxon>
        <taxon>Dikarya</taxon>
        <taxon>Ascomycota</taxon>
        <taxon>Saccharomycotina</taxon>
        <taxon>Saccharomycetes</taxon>
        <taxon>Phaffomycetales</taxon>
        <taxon>Phaffomycetaceae</taxon>
        <taxon>Cyberlindnera</taxon>
    </lineage>
</organism>
<evidence type="ECO:0000256" key="11">
    <source>
        <dbReference type="ARBA" id="ARBA00083446"/>
    </source>
</evidence>
<dbReference type="InterPro" id="IPR016171">
    <property type="entry name" value="Vanillyl_alc_oxidase_C-sub2"/>
</dbReference>
<dbReference type="EMBL" id="MPUK01000011">
    <property type="protein sequence ID" value="ONH65371.1"/>
    <property type="molecule type" value="Genomic_DNA"/>
</dbReference>
<comment type="cofactor">
    <cofactor evidence="1">
        <name>FAD</name>
        <dbReference type="ChEBI" id="CHEBI:57692"/>
    </cofactor>
</comment>
<evidence type="ECO:0000256" key="4">
    <source>
        <dbReference type="ARBA" id="ARBA00022630"/>
    </source>
</evidence>